<protein>
    <recommendedName>
        <fullName evidence="1">Ketoreductase (KR) domain-containing protein</fullName>
    </recommendedName>
</protein>
<evidence type="ECO:0000313" key="3">
    <source>
        <dbReference type="Proteomes" id="UP000019487"/>
    </source>
</evidence>
<dbReference type="Proteomes" id="UP000019487">
    <property type="component" value="Unassembled WGS sequence"/>
</dbReference>
<dbReference type="HOGENOM" id="CLU_814223_0_0_1"/>
<dbReference type="OrthoDB" id="329835at2759"/>
<feature type="domain" description="Ketoreductase (KR)" evidence="1">
    <location>
        <begin position="111"/>
        <end position="172"/>
    </location>
</feature>
<accession>W9CEN8</accession>
<proteinExistence type="predicted"/>
<dbReference type="AlphaFoldDB" id="W9CEN8"/>
<evidence type="ECO:0000259" key="1">
    <source>
        <dbReference type="Pfam" id="PF08659"/>
    </source>
</evidence>
<sequence length="341" mass="38428">MLLLSLDGTLNVLSKFQSRSKKQEVDPELEYTIHDGVVHITHFHWISIPDELCSTATSKASKRWDIEMRGLLKTLRCAQERGIEVKDDEVSLDDILHTLGIIDEIKTQLVTLVTELTVQGCTVQIVAGSFANLADIQCLISEARFPIAGIIQVSVVLKDGEYFQMTHKDWESFKHQCFKLGVRSMESMGQVQLWLCQHILDAFSQYRHGQGLPTSAIDVGVMDSSRNGTLDTLQLAIVKSSPMAQVSRPLTDGYTSESQIVIGYKMTMPITRDNNRNVWKRDVRLSLYRNLDNYNLDDSATSNEGPKKLLVTVSNNPRILKDPFLAKEIGKTLFSFMMPFS</sequence>
<comment type="caution">
    <text evidence="2">The sequence shown here is derived from an EMBL/GenBank/DDBJ whole genome shotgun (WGS) entry which is preliminary data.</text>
</comment>
<gene>
    <name evidence="2" type="ORF">SBOR_5324</name>
</gene>
<name>W9CEN8_SCLBF</name>
<dbReference type="InterPro" id="IPR013968">
    <property type="entry name" value="PKS_KR"/>
</dbReference>
<dbReference type="EMBL" id="AYSA01000256">
    <property type="protein sequence ID" value="ESZ94328.1"/>
    <property type="molecule type" value="Genomic_DNA"/>
</dbReference>
<evidence type="ECO:0000313" key="2">
    <source>
        <dbReference type="EMBL" id="ESZ94328.1"/>
    </source>
</evidence>
<reference evidence="2 3" key="1">
    <citation type="journal article" date="2014" name="Genome Announc.">
        <title>Draft genome sequence of Sclerotinia borealis, a psychrophilic plant pathogenic fungus.</title>
        <authorList>
            <person name="Mardanov A.V."/>
            <person name="Beletsky A.V."/>
            <person name="Kadnikov V.V."/>
            <person name="Ignatov A.N."/>
            <person name="Ravin N.V."/>
        </authorList>
    </citation>
    <scope>NUCLEOTIDE SEQUENCE [LARGE SCALE GENOMIC DNA]</scope>
    <source>
        <strain evidence="3">F-4157</strain>
    </source>
</reference>
<dbReference type="Pfam" id="PF08659">
    <property type="entry name" value="KR"/>
    <property type="match status" value="1"/>
</dbReference>
<keyword evidence="3" id="KW-1185">Reference proteome</keyword>
<organism evidence="2 3">
    <name type="scientific">Sclerotinia borealis (strain F-4128)</name>
    <dbReference type="NCBI Taxonomy" id="1432307"/>
    <lineage>
        <taxon>Eukaryota</taxon>
        <taxon>Fungi</taxon>
        <taxon>Dikarya</taxon>
        <taxon>Ascomycota</taxon>
        <taxon>Pezizomycotina</taxon>
        <taxon>Leotiomycetes</taxon>
        <taxon>Helotiales</taxon>
        <taxon>Sclerotiniaceae</taxon>
        <taxon>Sclerotinia</taxon>
    </lineage>
</organism>